<feature type="signal peptide" evidence="6">
    <location>
        <begin position="1"/>
        <end position="18"/>
    </location>
</feature>
<dbReference type="InterPro" id="IPR002213">
    <property type="entry name" value="UDP_glucos_trans"/>
</dbReference>
<dbReference type="GeneID" id="106118502"/>
<evidence type="ECO:0000256" key="1">
    <source>
        <dbReference type="ARBA" id="ARBA00009995"/>
    </source>
</evidence>
<organism evidence="7">
    <name type="scientific">Papilio xuthus</name>
    <name type="common">Asian swallowtail butterfly</name>
    <dbReference type="NCBI Taxonomy" id="66420"/>
    <lineage>
        <taxon>Eukaryota</taxon>
        <taxon>Metazoa</taxon>
        <taxon>Ecdysozoa</taxon>
        <taxon>Arthropoda</taxon>
        <taxon>Hexapoda</taxon>
        <taxon>Insecta</taxon>
        <taxon>Pterygota</taxon>
        <taxon>Neoptera</taxon>
        <taxon>Endopterygota</taxon>
        <taxon>Lepidoptera</taxon>
        <taxon>Glossata</taxon>
        <taxon>Ditrysia</taxon>
        <taxon>Papilionoidea</taxon>
        <taxon>Papilionidae</taxon>
        <taxon>Papilioninae</taxon>
        <taxon>Papilio</taxon>
    </lineage>
</organism>
<evidence type="ECO:0000313" key="7">
    <source>
        <dbReference type="RefSeq" id="XP_013168615.1"/>
    </source>
</evidence>
<name>A0AAJ6ZAX6_PAPXU</name>
<accession>A0AAJ6ZAX6</accession>
<feature type="chain" id="PRO_5042576864" evidence="6">
    <location>
        <begin position="19"/>
        <end position="592"/>
    </location>
</feature>
<dbReference type="PROSITE" id="PS00375">
    <property type="entry name" value="UDPGT"/>
    <property type="match status" value="1"/>
</dbReference>
<evidence type="ECO:0000256" key="2">
    <source>
        <dbReference type="ARBA" id="ARBA00022676"/>
    </source>
</evidence>
<keyword evidence="5" id="KW-1133">Transmembrane helix</keyword>
<dbReference type="GO" id="GO:0008194">
    <property type="term" value="F:UDP-glycosyltransferase activity"/>
    <property type="evidence" value="ECO:0007669"/>
    <property type="project" value="InterPro"/>
</dbReference>
<keyword evidence="3 4" id="KW-0808">Transferase</keyword>
<evidence type="ECO:0000256" key="6">
    <source>
        <dbReference type="SAM" id="SignalP"/>
    </source>
</evidence>
<dbReference type="Proteomes" id="UP000694872">
    <property type="component" value="Unplaced"/>
</dbReference>
<dbReference type="KEGG" id="pxu:106118502"/>
<dbReference type="SUPFAM" id="SSF53756">
    <property type="entry name" value="UDP-Glycosyltransferase/glycogen phosphorylase"/>
    <property type="match status" value="1"/>
</dbReference>
<comment type="similarity">
    <text evidence="1 4">Belongs to the UDP-glycosyltransferase family.</text>
</comment>
<gene>
    <name evidence="7" type="primary">LOC106118502</name>
</gene>
<sequence length="592" mass="67797">MFLLFIVLNSNLFFQIESAKILAYFPIPSISHQVVFRPLTQELAKQGHEVVVVTPDPAFPKGQAPARLKEIDVHEISYNYWAKFLATATGNKDDLATQLEVAFDSISMIFEKQLAVEEVQEIIKNKNNTFDLLLLEACAMPVLSLSFIYNSPVILVSSFGGLIGNYELLGAPNHPIFYPLPLRQRLYNLTTWETLNELYYNHFKMFQLFDDQEEKQNKALRKIFGVNFPGLAKLKSNVHMLFLNIHPIWDNNRPVPPNIIYMGGLHQKPRKELPSNLTSILDSSKDGVIYFSFGTNVDPALLPPEKIEIFLKVFSKLPYTILWKWQSKMSFTVSNNVKVMKWFPQSDLLRHPKIKLFITQGGLQSTDEAITGGVPLIGIPMLGDQWFNVEKYVHHGLGVRLDLDTLTEDKLLNAIKTVINDESSRKNVIKLRTLMEDQIQKPLDRAVWWIEHVLRHGGAQHLRTTSANLSWSQYYRIDLILITITALLVFVGLCIVISYCIIKNFLIMDRRVLGYFVHIARRNPDNLNKLVVVGKIEGKRSQGRSLTRWSSSAGYIGTQYHDCPETAEDRTAWRQLVDTAVKAYQDKHDLQK</sequence>
<reference evidence="7" key="1">
    <citation type="submission" date="2025-08" db="UniProtKB">
        <authorList>
            <consortium name="RefSeq"/>
        </authorList>
    </citation>
    <scope>IDENTIFICATION</scope>
</reference>
<evidence type="ECO:0000256" key="5">
    <source>
        <dbReference type="SAM" id="Phobius"/>
    </source>
</evidence>
<keyword evidence="5" id="KW-0812">Transmembrane</keyword>
<proteinExistence type="inferred from homology"/>
<dbReference type="PANTHER" id="PTHR48043">
    <property type="entry name" value="EG:EG0003.4 PROTEIN-RELATED"/>
    <property type="match status" value="1"/>
</dbReference>
<evidence type="ECO:0000256" key="3">
    <source>
        <dbReference type="ARBA" id="ARBA00022679"/>
    </source>
</evidence>
<evidence type="ECO:0000256" key="4">
    <source>
        <dbReference type="RuleBase" id="RU003718"/>
    </source>
</evidence>
<feature type="transmembrane region" description="Helical" evidence="5">
    <location>
        <begin position="479"/>
        <end position="502"/>
    </location>
</feature>
<keyword evidence="6" id="KW-0732">Signal</keyword>
<dbReference type="RefSeq" id="XP_013168615.1">
    <property type="nucleotide sequence ID" value="XM_013313161.1"/>
</dbReference>
<dbReference type="PANTHER" id="PTHR48043:SF159">
    <property type="entry name" value="EG:EG0003.4 PROTEIN-RELATED"/>
    <property type="match status" value="1"/>
</dbReference>
<dbReference type="CDD" id="cd03784">
    <property type="entry name" value="GT1_Gtf-like"/>
    <property type="match status" value="1"/>
</dbReference>
<dbReference type="Gene3D" id="3.40.50.2000">
    <property type="entry name" value="Glycogen Phosphorylase B"/>
    <property type="match status" value="2"/>
</dbReference>
<keyword evidence="5" id="KW-0472">Membrane</keyword>
<dbReference type="InterPro" id="IPR050271">
    <property type="entry name" value="UDP-glycosyltransferase"/>
</dbReference>
<keyword evidence="2 4" id="KW-0328">Glycosyltransferase</keyword>
<protein>
    <submittedName>
        <fullName evidence="7">UDP-glucuronosyltransferase 2C1-like</fullName>
    </submittedName>
</protein>
<dbReference type="InterPro" id="IPR035595">
    <property type="entry name" value="UDP_glycos_trans_CS"/>
</dbReference>
<dbReference type="Pfam" id="PF00201">
    <property type="entry name" value="UDPGT"/>
    <property type="match status" value="1"/>
</dbReference>
<dbReference type="AlphaFoldDB" id="A0AAJ6ZAX6"/>
<dbReference type="FunFam" id="3.40.50.2000:FF:000021">
    <property type="entry name" value="UDP-glucuronosyltransferase"/>
    <property type="match status" value="1"/>
</dbReference>